<dbReference type="PROSITE" id="PS51318">
    <property type="entry name" value="TAT"/>
    <property type="match status" value="1"/>
</dbReference>
<dbReference type="RefSeq" id="WP_182561148.1">
    <property type="nucleotide sequence ID" value="NZ_JACGWT010000005.1"/>
</dbReference>
<evidence type="ECO:0000256" key="4">
    <source>
        <dbReference type="ARBA" id="ARBA00023139"/>
    </source>
</evidence>
<dbReference type="InterPro" id="IPR006059">
    <property type="entry name" value="SBP"/>
</dbReference>
<feature type="chain" id="PRO_5038809786" evidence="6">
    <location>
        <begin position="21"/>
        <end position="507"/>
    </location>
</feature>
<evidence type="ECO:0000256" key="5">
    <source>
        <dbReference type="ARBA" id="ARBA00023288"/>
    </source>
</evidence>
<reference evidence="7 8" key="1">
    <citation type="submission" date="2020-07" db="EMBL/GenBank/DDBJ databases">
        <title>Sequencing the genomes of 1000 actinobacteria strains.</title>
        <authorList>
            <person name="Klenk H.-P."/>
        </authorList>
    </citation>
    <scope>NUCLEOTIDE SEQUENCE [LARGE SCALE GENOMIC DNA]</scope>
    <source>
        <strain evidence="7 8">DSM 100723</strain>
    </source>
</reference>
<dbReference type="PROSITE" id="PS51257">
    <property type="entry name" value="PROKAR_LIPOPROTEIN"/>
    <property type="match status" value="1"/>
</dbReference>
<dbReference type="Proteomes" id="UP000523079">
    <property type="component" value="Unassembled WGS sequence"/>
</dbReference>
<evidence type="ECO:0000313" key="8">
    <source>
        <dbReference type="Proteomes" id="UP000523079"/>
    </source>
</evidence>
<keyword evidence="4" id="KW-0564">Palmitate</keyword>
<evidence type="ECO:0000313" key="7">
    <source>
        <dbReference type="EMBL" id="MBA8795537.1"/>
    </source>
</evidence>
<protein>
    <submittedName>
        <fullName evidence="7">ABC-type glycerol-3-phosphate transport system substrate-binding protein</fullName>
    </submittedName>
</protein>
<evidence type="ECO:0000256" key="3">
    <source>
        <dbReference type="ARBA" id="ARBA00023136"/>
    </source>
</evidence>
<organism evidence="7 8">
    <name type="scientific">Microlunatus kandeliicorticis</name>
    <dbReference type="NCBI Taxonomy" id="1759536"/>
    <lineage>
        <taxon>Bacteria</taxon>
        <taxon>Bacillati</taxon>
        <taxon>Actinomycetota</taxon>
        <taxon>Actinomycetes</taxon>
        <taxon>Propionibacteriales</taxon>
        <taxon>Propionibacteriaceae</taxon>
        <taxon>Microlunatus</taxon>
    </lineage>
</organism>
<dbReference type="InterPro" id="IPR006311">
    <property type="entry name" value="TAT_signal"/>
</dbReference>
<proteinExistence type="predicted"/>
<dbReference type="PANTHER" id="PTHR43649">
    <property type="entry name" value="ARABINOSE-BINDING PROTEIN-RELATED"/>
    <property type="match status" value="1"/>
</dbReference>
<evidence type="ECO:0000256" key="1">
    <source>
        <dbReference type="ARBA" id="ARBA00022475"/>
    </source>
</evidence>
<gene>
    <name evidence="7" type="ORF">FHX74_003173</name>
</gene>
<name>A0A7W3P722_9ACTN</name>
<dbReference type="Pfam" id="PF13416">
    <property type="entry name" value="SBP_bac_8"/>
    <property type="match status" value="1"/>
</dbReference>
<keyword evidence="8" id="KW-1185">Reference proteome</keyword>
<keyword evidence="1" id="KW-1003">Cell membrane</keyword>
<dbReference type="InterPro" id="IPR050490">
    <property type="entry name" value="Bact_solute-bd_prot1"/>
</dbReference>
<accession>A0A7W3P722</accession>
<dbReference type="PANTHER" id="PTHR43649:SF33">
    <property type="entry name" value="POLYGALACTURONAN_RHAMNOGALACTURONAN-BINDING PROTEIN YTCQ"/>
    <property type="match status" value="1"/>
</dbReference>
<keyword evidence="3" id="KW-0472">Membrane</keyword>
<dbReference type="EMBL" id="JACGWT010000005">
    <property type="protein sequence ID" value="MBA8795537.1"/>
    <property type="molecule type" value="Genomic_DNA"/>
</dbReference>
<feature type="signal peptide" evidence="6">
    <location>
        <begin position="1"/>
        <end position="20"/>
    </location>
</feature>
<dbReference type="SUPFAM" id="SSF53850">
    <property type="entry name" value="Periplasmic binding protein-like II"/>
    <property type="match status" value="1"/>
</dbReference>
<dbReference type="AlphaFoldDB" id="A0A7W3P722"/>
<evidence type="ECO:0000256" key="6">
    <source>
        <dbReference type="SAM" id="SignalP"/>
    </source>
</evidence>
<keyword evidence="2 6" id="KW-0732">Signal</keyword>
<sequence length="507" mass="54758">MMRRRQFMAATMAAGAAALAGCSKSSSGGAGNGPSLRSDGNPDLTWKGTITMGAQAYTPALPGVKLAPGTAKLQEFGKVADAFTALYPDIKIKFLGSDYTYETTTMKTQATGGQLPDVWWQQHSEVNTSFPAGVCTNLAPYMEKPNPFIKGNTRWRDVLNAQSYTQSYADADTQYCNNGDFVGTAFFYNKKIFASAGISDVPKTWDELIAVCQKLKAAGTTPCAIPAYTYGFGWLARIFLANFLGEDTCKKIDAYSKDPGISTTDVAVAYKKGLLDPRQNPAVLAWWPMAKELFSYCDPQINQLPANPPVGSPNPEAMMAAGKVGMIYDGTWAPTAVAANGGGIEIGSFPWPSLAGSNQYATSFDTANAVSGPNAAWQYFISSPRSDTSLRENGKLDAVVAWMQFFSTPERNTAICNEYGSFLPTYSGAEPTKDLKELASLAAEPIYAMNGGAEFTTEANDQISKLFQAYVLGQVSMDDVTTKYPQIMDKGLQDYLQVHPIDFSKYS</sequence>
<comment type="caution">
    <text evidence="7">The sequence shown here is derived from an EMBL/GenBank/DDBJ whole genome shotgun (WGS) entry which is preliminary data.</text>
</comment>
<keyword evidence="5" id="KW-0449">Lipoprotein</keyword>
<dbReference type="Gene3D" id="3.40.190.10">
    <property type="entry name" value="Periplasmic binding protein-like II"/>
    <property type="match status" value="2"/>
</dbReference>
<evidence type="ECO:0000256" key="2">
    <source>
        <dbReference type="ARBA" id="ARBA00022729"/>
    </source>
</evidence>